<reference evidence="3 4" key="1">
    <citation type="journal article" date="2018" name="Elife">
        <title>Discovery and characterization of a prevalent human gut bacterial enzyme sufficient for the inactivation of a family of plant toxins.</title>
        <authorList>
            <person name="Koppel N."/>
            <person name="Bisanz J.E."/>
            <person name="Pandelia M.E."/>
            <person name="Turnbaugh P.J."/>
            <person name="Balskus E.P."/>
        </authorList>
    </citation>
    <scope>NUCLEOTIDE SEQUENCE [LARGE SCALE GENOMIC DNA]</scope>
    <source>
        <strain evidence="3 4">OB21 GAM 11</strain>
    </source>
</reference>
<comment type="caution">
    <text evidence="3">The sequence shown here is derived from an EMBL/GenBank/DDBJ whole genome shotgun (WGS) entry which is preliminary data.</text>
</comment>
<feature type="transmembrane region" description="Helical" evidence="2">
    <location>
        <begin position="64"/>
        <end position="84"/>
    </location>
</feature>
<dbReference type="Proteomes" id="UP000253805">
    <property type="component" value="Unassembled WGS sequence"/>
</dbReference>
<keyword evidence="2" id="KW-0472">Membrane</keyword>
<evidence type="ECO:0000256" key="1">
    <source>
        <dbReference type="SAM" id="MobiDB-lite"/>
    </source>
</evidence>
<feature type="compositionally biased region" description="Low complexity" evidence="1">
    <location>
        <begin position="139"/>
        <end position="154"/>
    </location>
</feature>
<dbReference type="EMBL" id="PPUT01000002">
    <property type="protein sequence ID" value="RDC46689.1"/>
    <property type="molecule type" value="Genomic_DNA"/>
</dbReference>
<keyword evidence="2" id="KW-1133">Transmembrane helix</keyword>
<feature type="region of interest" description="Disordered" evidence="1">
    <location>
        <begin position="120"/>
        <end position="154"/>
    </location>
</feature>
<organism evidence="3 4">
    <name type="scientific">Adlercreutzia equolifaciens subsp. celatus</name>
    <dbReference type="NCBI Taxonomy" id="394340"/>
    <lineage>
        <taxon>Bacteria</taxon>
        <taxon>Bacillati</taxon>
        <taxon>Actinomycetota</taxon>
        <taxon>Coriobacteriia</taxon>
        <taxon>Eggerthellales</taxon>
        <taxon>Eggerthellaceae</taxon>
        <taxon>Adlercreutzia</taxon>
    </lineage>
</organism>
<name>A0A369P8W4_9ACTN</name>
<feature type="transmembrane region" description="Helical" evidence="2">
    <location>
        <begin position="30"/>
        <end position="52"/>
    </location>
</feature>
<keyword evidence="2" id="KW-0812">Transmembrane</keyword>
<evidence type="ECO:0000313" key="4">
    <source>
        <dbReference type="Proteomes" id="UP000253805"/>
    </source>
</evidence>
<proteinExistence type="predicted"/>
<accession>A0A369P8W4</accession>
<evidence type="ECO:0000256" key="2">
    <source>
        <dbReference type="SAM" id="Phobius"/>
    </source>
</evidence>
<evidence type="ECO:0000313" key="3">
    <source>
        <dbReference type="EMBL" id="RDC46689.1"/>
    </source>
</evidence>
<dbReference type="RefSeq" id="WP_114539113.1">
    <property type="nucleotide sequence ID" value="NZ_DBGDPA010000029.1"/>
</dbReference>
<dbReference type="AlphaFoldDB" id="A0A369P8W4"/>
<sequence length="154" mass="16221">METSKVKCRECKARATQYEGALPTRGVAKVLVAGFAIYILGLWVLVALAGFTTGDAAEVGMMDMLIVLAVVVTLATAGVVWWMFRPKAGKVVICEKCGARYAVVQPPKYTNGWNYDKIAPASGRELPEGEPASDEGSQAPAPASAPSAANSKES</sequence>
<protein>
    <submittedName>
        <fullName evidence="3">Uncharacterized protein</fullName>
    </submittedName>
</protein>
<gene>
    <name evidence="3" type="ORF">C1850_01875</name>
</gene>